<protein>
    <submittedName>
        <fullName evidence="2">PiggyBac transposable element-derived protein</fullName>
    </submittedName>
    <submittedName>
        <fullName evidence="3">PiggyBac_transposable element-derived protein</fullName>
    </submittedName>
</protein>
<evidence type="ECO:0000313" key="4">
    <source>
        <dbReference type="Proteomes" id="UP001642409"/>
    </source>
</evidence>
<sequence length="219" mass="25624">MSEKIPEVVVSPHQQRAYELFMKHFNRDLLVSIACDTTNFMVWRYGVGETMALDELYRMLSIMLTMCVHSNANIRNHWSNLQLLQNPFIKETMPVDQFLQYQYNLRFCDAKSTNVPTEEEAALGNDEDGDQSTKHEEYLSYSTKYEKEKKIVPTLIRLQTFSRKLQDIWKQAVCSIYNNAINMQLSMYGCQYQHQKCSTIILAFLTKLYLSLCVKGKNL</sequence>
<dbReference type="EMBL" id="CATOUU010000788">
    <property type="protein sequence ID" value="CAI9948364.1"/>
    <property type="molecule type" value="Genomic_DNA"/>
</dbReference>
<reference evidence="3 4" key="2">
    <citation type="submission" date="2024-07" db="EMBL/GenBank/DDBJ databases">
        <authorList>
            <person name="Akdeniz Z."/>
        </authorList>
    </citation>
    <scope>NUCLEOTIDE SEQUENCE [LARGE SCALE GENOMIC DNA]</scope>
</reference>
<comment type="caution">
    <text evidence="2">The sequence shown here is derived from an EMBL/GenBank/DDBJ whole genome shotgun (WGS) entry which is preliminary data.</text>
</comment>
<evidence type="ECO:0000313" key="2">
    <source>
        <dbReference type="EMBL" id="CAI9948364.1"/>
    </source>
</evidence>
<keyword evidence="4" id="KW-1185">Reference proteome</keyword>
<gene>
    <name evidence="3" type="ORF">HINF_LOCUS35617</name>
    <name evidence="2" type="ORF">HINF_LOCUS36009</name>
</gene>
<accession>A0AA86Q922</accession>
<reference evidence="2" key="1">
    <citation type="submission" date="2023-06" db="EMBL/GenBank/DDBJ databases">
        <authorList>
            <person name="Kurt Z."/>
        </authorList>
    </citation>
    <scope>NUCLEOTIDE SEQUENCE</scope>
</reference>
<name>A0AA86Q922_9EUKA</name>
<evidence type="ECO:0000259" key="1">
    <source>
        <dbReference type="Pfam" id="PF13843"/>
    </source>
</evidence>
<organism evidence="2">
    <name type="scientific">Hexamita inflata</name>
    <dbReference type="NCBI Taxonomy" id="28002"/>
    <lineage>
        <taxon>Eukaryota</taxon>
        <taxon>Metamonada</taxon>
        <taxon>Diplomonadida</taxon>
        <taxon>Hexamitidae</taxon>
        <taxon>Hexamitinae</taxon>
        <taxon>Hexamita</taxon>
    </lineage>
</organism>
<dbReference type="EMBL" id="CAXDID020000129">
    <property type="protein sequence ID" value="CAL6034785.1"/>
    <property type="molecule type" value="Genomic_DNA"/>
</dbReference>
<proteinExistence type="predicted"/>
<evidence type="ECO:0000313" key="3">
    <source>
        <dbReference type="EMBL" id="CAL6034785.1"/>
    </source>
</evidence>
<dbReference type="Proteomes" id="UP001642409">
    <property type="component" value="Unassembled WGS sequence"/>
</dbReference>
<dbReference type="InterPro" id="IPR029526">
    <property type="entry name" value="PGBD"/>
</dbReference>
<feature type="domain" description="PiggyBac transposable element-derived protein" evidence="1">
    <location>
        <begin position="17"/>
        <end position="114"/>
    </location>
</feature>
<dbReference type="Pfam" id="PF13843">
    <property type="entry name" value="DDE_Tnp_1_7"/>
    <property type="match status" value="1"/>
</dbReference>
<dbReference type="AlphaFoldDB" id="A0AA86Q922"/>